<organism evidence="5 6">
    <name type="scientific">Methylococcus capsulatus</name>
    <dbReference type="NCBI Taxonomy" id="414"/>
    <lineage>
        <taxon>Bacteria</taxon>
        <taxon>Pseudomonadati</taxon>
        <taxon>Pseudomonadota</taxon>
        <taxon>Gammaproteobacteria</taxon>
        <taxon>Methylococcales</taxon>
        <taxon>Methylococcaceae</taxon>
        <taxon>Methylococcus</taxon>
    </lineage>
</organism>
<dbReference type="InterPro" id="IPR001944">
    <property type="entry name" value="Glycoside_Hdrlase_35"/>
</dbReference>
<dbReference type="Gene3D" id="3.40.50.880">
    <property type="match status" value="1"/>
</dbReference>
<feature type="domain" description="GLMA-like second" evidence="4">
    <location>
        <begin position="477"/>
        <end position="575"/>
    </location>
</feature>
<evidence type="ECO:0000259" key="4">
    <source>
        <dbReference type="Pfam" id="PF22369"/>
    </source>
</evidence>
<dbReference type="Pfam" id="PF01301">
    <property type="entry name" value="Glyco_hydro_35"/>
    <property type="match status" value="1"/>
</dbReference>
<dbReference type="GO" id="GO:0004565">
    <property type="term" value="F:beta-galactosidase activity"/>
    <property type="evidence" value="ECO:0007669"/>
    <property type="project" value="UniProtKB-EC"/>
</dbReference>
<gene>
    <name evidence="5" type="ORF">MCNOR_0364</name>
</gene>
<dbReference type="AlphaFoldDB" id="A0AA35UC52"/>
<keyword evidence="5" id="KW-0378">Hydrolase</keyword>
<sequence>MIELRDKTILIDGRPRLVLSGEVHYFRLRREDWQDRLDKLKAAGCNTVASYIPWLCHETVEGRIDLDGRSRPELDLGAFIDLCRANGLWFIARPGPFVMAELKNEGLPYWLYEKHPEIVPVGWDGKPATTHTVDYLAPGFLDAARRWYDAVMAVITPRLQPGGGNVIALQLDNEIGMLSWLSNCPDLTENVLADFAAWLKVRHRPESLRKRYPFDPDEPEARRAGIRSPAESYALALLRDLGHYMRDRFARYVATLRSWAETAGIRGIPFVVNIHGTGGGRALSFPIGISQLYPSYTQDFGYLSGSDFYLGNLTFDNFQDLYLCNAFMEAVHRPEQPLASMEFECGDGNYGNTYGNRLDPSAADFKARMCLAQGARLLNYYLFTGGHNYRLDPPPPDGDGRIAFTGERHGFAAPVDPDGRLNYSYPRLANLTRTVAAVADKLAAMWEEHDRVAFGFIPDYFMTEYRHPASAAMATIVRNLEANRGPSAWETMARAMLLGGYRFGAVDLQNRPLDVKTTPVLALGSARYMDTAVQRKLADWLSAGGGLLLYGEVPLYGMEGEPCTLLAEALGAEISGFRQASERYFLALAADGWARPRPEVRSHFAQTFAAPLAEALLRVCDTGEICGFETAVGKGRAVVIGTAYPCDIALFRTALERLGAVAALRHDCENHGIFMTSTANAAGERFIHLLNLDGFDKRFHLYEDGRPLFDGHEIELRARDGVMLPLTMRFGEVKIEYATAEITAVNPDRIEFRATRRRGVIAVETARKLRVSPPCELRQDGPTTYGVLLRPAPHHDRIILCHERTGDG</sequence>
<dbReference type="GO" id="GO:0005975">
    <property type="term" value="P:carbohydrate metabolic process"/>
    <property type="evidence" value="ECO:0007669"/>
    <property type="project" value="InterPro"/>
</dbReference>
<dbReference type="Pfam" id="PF22369">
    <property type="entry name" value="GLMA_2nd"/>
    <property type="match status" value="1"/>
</dbReference>
<evidence type="ECO:0000259" key="3">
    <source>
        <dbReference type="Pfam" id="PF01301"/>
    </source>
</evidence>
<dbReference type="Proteomes" id="UP001158598">
    <property type="component" value="Chromosome"/>
</dbReference>
<dbReference type="InterPro" id="IPR029062">
    <property type="entry name" value="Class_I_gatase-like"/>
</dbReference>
<dbReference type="InterPro" id="IPR017853">
    <property type="entry name" value="GH"/>
</dbReference>
<dbReference type="InterPro" id="IPR054746">
    <property type="entry name" value="GLMA-like_second"/>
</dbReference>
<dbReference type="SUPFAM" id="SSF51445">
    <property type="entry name" value="(Trans)glycosidases"/>
    <property type="match status" value="1"/>
</dbReference>
<proteinExistence type="inferred from homology"/>
<dbReference type="InterPro" id="IPR031330">
    <property type="entry name" value="Gly_Hdrlase_35_cat"/>
</dbReference>
<dbReference type="RefSeq" id="WP_282213482.1">
    <property type="nucleotide sequence ID" value="NZ_OX458332.1"/>
</dbReference>
<evidence type="ECO:0000256" key="2">
    <source>
        <dbReference type="RuleBase" id="RU003679"/>
    </source>
</evidence>
<evidence type="ECO:0000313" key="5">
    <source>
        <dbReference type="EMBL" id="CAI8735599.1"/>
    </source>
</evidence>
<dbReference type="EMBL" id="OX458332">
    <property type="protein sequence ID" value="CAI8735599.1"/>
    <property type="molecule type" value="Genomic_DNA"/>
</dbReference>
<dbReference type="Gene3D" id="3.20.20.80">
    <property type="entry name" value="Glycosidases"/>
    <property type="match status" value="1"/>
</dbReference>
<protein>
    <submittedName>
        <fullName evidence="5">Beta-galactosidase</fullName>
        <ecNumber evidence="5">3.2.1.23</ecNumber>
    </submittedName>
</protein>
<evidence type="ECO:0000313" key="6">
    <source>
        <dbReference type="Proteomes" id="UP001158598"/>
    </source>
</evidence>
<evidence type="ECO:0000256" key="1">
    <source>
        <dbReference type="ARBA" id="ARBA00009809"/>
    </source>
</evidence>
<dbReference type="EC" id="3.2.1.23" evidence="5"/>
<dbReference type="PANTHER" id="PTHR23421">
    <property type="entry name" value="BETA-GALACTOSIDASE RELATED"/>
    <property type="match status" value="1"/>
</dbReference>
<comment type="similarity">
    <text evidence="1 2">Belongs to the glycosyl hydrolase 35 family.</text>
</comment>
<reference evidence="5" key="1">
    <citation type="submission" date="2023-03" db="EMBL/GenBank/DDBJ databases">
        <authorList>
            <person name="Pearce D."/>
        </authorList>
    </citation>
    <scope>NUCLEOTIDE SEQUENCE</scope>
    <source>
        <strain evidence="5">Mc</strain>
    </source>
</reference>
<dbReference type="PRINTS" id="PR00742">
    <property type="entry name" value="GLHYDRLASE35"/>
</dbReference>
<feature type="domain" description="Glycoside hydrolase 35 catalytic" evidence="3">
    <location>
        <begin position="9"/>
        <end position="177"/>
    </location>
</feature>
<keyword evidence="5" id="KW-0326">Glycosidase</keyword>
<name>A0AA35UC52_METCP</name>
<accession>A0AA35UC52</accession>